<dbReference type="InterPro" id="IPR020846">
    <property type="entry name" value="MFS_dom"/>
</dbReference>
<evidence type="ECO:0000256" key="5">
    <source>
        <dbReference type="ARBA" id="ARBA00022989"/>
    </source>
</evidence>
<keyword evidence="3" id="KW-1003">Cell membrane</keyword>
<dbReference type="PRINTS" id="PR01036">
    <property type="entry name" value="TCRTETB"/>
</dbReference>
<feature type="transmembrane region" description="Helical" evidence="8">
    <location>
        <begin position="120"/>
        <end position="142"/>
    </location>
</feature>
<dbReference type="SUPFAM" id="SSF103473">
    <property type="entry name" value="MFS general substrate transporter"/>
    <property type="match status" value="1"/>
</dbReference>
<evidence type="ECO:0000256" key="6">
    <source>
        <dbReference type="ARBA" id="ARBA00023136"/>
    </source>
</evidence>
<feature type="domain" description="Major facilitator superfamily (MFS) profile" evidence="9">
    <location>
        <begin position="29"/>
        <end position="504"/>
    </location>
</feature>
<dbReference type="PROSITE" id="PS50850">
    <property type="entry name" value="MFS"/>
    <property type="match status" value="1"/>
</dbReference>
<dbReference type="CDD" id="cd17321">
    <property type="entry name" value="MFS_MMR_MDR_like"/>
    <property type="match status" value="1"/>
</dbReference>
<organism evidence="10 11">
    <name type="scientific">Streptacidiphilus cavernicola</name>
    <dbReference type="NCBI Taxonomy" id="3342716"/>
    <lineage>
        <taxon>Bacteria</taxon>
        <taxon>Bacillati</taxon>
        <taxon>Actinomycetota</taxon>
        <taxon>Actinomycetes</taxon>
        <taxon>Kitasatosporales</taxon>
        <taxon>Streptomycetaceae</taxon>
        <taxon>Streptacidiphilus</taxon>
    </lineage>
</organism>
<dbReference type="Gene3D" id="1.20.1250.20">
    <property type="entry name" value="MFS general substrate transporter like domains"/>
    <property type="match status" value="1"/>
</dbReference>
<keyword evidence="5 8" id="KW-1133">Transmembrane helix</keyword>
<dbReference type="Pfam" id="PF07690">
    <property type="entry name" value="MFS_1"/>
    <property type="match status" value="1"/>
</dbReference>
<evidence type="ECO:0000259" key="9">
    <source>
        <dbReference type="PROSITE" id="PS50850"/>
    </source>
</evidence>
<feature type="transmembrane region" description="Helical" evidence="8">
    <location>
        <begin position="245"/>
        <end position="262"/>
    </location>
</feature>
<comment type="subcellular location">
    <subcellularLocation>
        <location evidence="1">Cell membrane</location>
        <topology evidence="1">Multi-pass membrane protein</topology>
    </subcellularLocation>
</comment>
<evidence type="ECO:0000313" key="10">
    <source>
        <dbReference type="EMBL" id="MFC1400773.1"/>
    </source>
</evidence>
<feature type="transmembrane region" description="Helical" evidence="8">
    <location>
        <begin position="418"/>
        <end position="435"/>
    </location>
</feature>
<evidence type="ECO:0000256" key="8">
    <source>
        <dbReference type="SAM" id="Phobius"/>
    </source>
</evidence>
<keyword evidence="2" id="KW-0813">Transport</keyword>
<gene>
    <name evidence="10" type="ORF">ACEZDJ_05690</name>
</gene>
<sequence>MTKESQESPESQGSPEGRQAARNPRRWVILVVLCLSALVLVIDNMVLTVSVPTIADSLGASAQDIQWIIDSYILVFAGMLLTAGSLADRFGRRRMLIIGLSLFGGASLLAALAASPAELIAGRVLMGVGGALVMPSTLSILMTVFDAEELRKAFAIWGGASMIGLIGGPVVGGVVIAHFSWGAIFLMNVPVAAVAIVAAVVLMPESKGPARKADPLGMVLSMVGMTALVWTIIEAAREGLTRPGILAGIAVTLASLVSFGVWETRVESPMAPLSLFRNRVFSASSFSLVLVTFANGGLMLVLTQYLQFVLGYSAVRTGVAFAPLAVAALVFNSLGATLGAKIGNRTITVAGLLVIAAGFGALTTLSVHAGFGMVALGMMLIGAGAGLAMPAATTALMSAIPAEHAGVGSALNDTVQQAGAALGVAVLGTVLSGTFTGHMPGSAPEAARHSVAAALSLAASTGDGGLAAAAREAFTSAMSASFVVGACGVLVAAALALVLMRNGKAGVGESEAPLVGEASVPAPVLDRAAA</sequence>
<protein>
    <submittedName>
        <fullName evidence="10">MFS transporter</fullName>
    </submittedName>
</protein>
<proteinExistence type="predicted"/>
<feature type="transmembrane region" description="Helical" evidence="8">
    <location>
        <begin position="347"/>
        <end position="367"/>
    </location>
</feature>
<dbReference type="InterPro" id="IPR004638">
    <property type="entry name" value="EmrB-like"/>
</dbReference>
<feature type="transmembrane region" description="Helical" evidence="8">
    <location>
        <begin position="283"/>
        <end position="306"/>
    </location>
</feature>
<feature type="transmembrane region" description="Helical" evidence="8">
    <location>
        <begin position="373"/>
        <end position="397"/>
    </location>
</feature>
<feature type="transmembrane region" description="Helical" evidence="8">
    <location>
        <begin position="27"/>
        <end position="47"/>
    </location>
</feature>
<dbReference type="PANTHER" id="PTHR42718:SF42">
    <property type="entry name" value="EXPORT PROTEIN"/>
    <property type="match status" value="1"/>
</dbReference>
<feature type="transmembrane region" description="Helical" evidence="8">
    <location>
        <begin position="154"/>
        <end position="177"/>
    </location>
</feature>
<feature type="transmembrane region" description="Helical" evidence="8">
    <location>
        <begin position="215"/>
        <end position="233"/>
    </location>
</feature>
<comment type="caution">
    <text evidence="10">The sequence shown here is derived from an EMBL/GenBank/DDBJ whole genome shotgun (WGS) entry which is preliminary data.</text>
</comment>
<feature type="transmembrane region" description="Helical" evidence="8">
    <location>
        <begin position="67"/>
        <end position="87"/>
    </location>
</feature>
<evidence type="ECO:0000256" key="1">
    <source>
        <dbReference type="ARBA" id="ARBA00004651"/>
    </source>
</evidence>
<evidence type="ECO:0000313" key="11">
    <source>
        <dbReference type="Proteomes" id="UP001592528"/>
    </source>
</evidence>
<feature type="transmembrane region" description="Helical" evidence="8">
    <location>
        <begin position="318"/>
        <end position="340"/>
    </location>
</feature>
<reference evidence="10 11" key="1">
    <citation type="submission" date="2024-09" db="EMBL/GenBank/DDBJ databases">
        <authorList>
            <person name="Lee S.D."/>
        </authorList>
    </citation>
    <scope>NUCLEOTIDE SEQUENCE [LARGE SCALE GENOMIC DNA]</scope>
    <source>
        <strain evidence="10 11">N1-5</strain>
    </source>
</reference>
<dbReference type="EMBL" id="JBHEZZ010000002">
    <property type="protein sequence ID" value="MFC1400773.1"/>
    <property type="molecule type" value="Genomic_DNA"/>
</dbReference>
<keyword evidence="6 8" id="KW-0472">Membrane</keyword>
<keyword evidence="4 8" id="KW-0812">Transmembrane</keyword>
<dbReference type="InterPro" id="IPR011701">
    <property type="entry name" value="MFS"/>
</dbReference>
<keyword evidence="7" id="KW-0046">Antibiotic resistance</keyword>
<evidence type="ECO:0000256" key="2">
    <source>
        <dbReference type="ARBA" id="ARBA00022448"/>
    </source>
</evidence>
<feature type="transmembrane region" description="Helical" evidence="8">
    <location>
        <begin position="183"/>
        <end position="203"/>
    </location>
</feature>
<feature type="transmembrane region" description="Helical" evidence="8">
    <location>
        <begin position="94"/>
        <end position="114"/>
    </location>
</feature>
<evidence type="ECO:0000256" key="4">
    <source>
        <dbReference type="ARBA" id="ARBA00022692"/>
    </source>
</evidence>
<dbReference type="NCBIfam" id="TIGR00711">
    <property type="entry name" value="efflux_EmrB"/>
    <property type="match status" value="1"/>
</dbReference>
<feature type="transmembrane region" description="Helical" evidence="8">
    <location>
        <begin position="480"/>
        <end position="500"/>
    </location>
</feature>
<dbReference type="Gene3D" id="1.20.1720.10">
    <property type="entry name" value="Multidrug resistance protein D"/>
    <property type="match status" value="1"/>
</dbReference>
<keyword evidence="11" id="KW-1185">Reference proteome</keyword>
<dbReference type="RefSeq" id="WP_030253766.1">
    <property type="nucleotide sequence ID" value="NZ_JBHEZZ010000002.1"/>
</dbReference>
<evidence type="ECO:0000256" key="7">
    <source>
        <dbReference type="ARBA" id="ARBA00023251"/>
    </source>
</evidence>
<dbReference type="PANTHER" id="PTHR42718">
    <property type="entry name" value="MAJOR FACILITATOR SUPERFAMILY MULTIDRUG TRANSPORTER MFSC"/>
    <property type="match status" value="1"/>
</dbReference>
<accession>A0ABV6UH37</accession>
<dbReference type="InterPro" id="IPR036259">
    <property type="entry name" value="MFS_trans_sf"/>
</dbReference>
<evidence type="ECO:0000256" key="3">
    <source>
        <dbReference type="ARBA" id="ARBA00022475"/>
    </source>
</evidence>
<dbReference type="Proteomes" id="UP001592528">
    <property type="component" value="Unassembled WGS sequence"/>
</dbReference>
<name>A0ABV6UH37_9ACTN</name>